<sequence>MHRRFPQYDWTEDCQAIPLPHGVYTLTVRFTYTSEAEAEPHTLTAEIEQQL</sequence>
<gene>
    <name evidence="1" type="ORF">KC729_13685</name>
</gene>
<reference evidence="1" key="2">
    <citation type="journal article" date="2021" name="Microbiome">
        <title>Successional dynamics and alternative stable states in a saline activated sludge microbial community over 9 years.</title>
        <authorList>
            <person name="Wang Y."/>
            <person name="Ye J."/>
            <person name="Ju F."/>
            <person name="Liu L."/>
            <person name="Boyd J.A."/>
            <person name="Deng Y."/>
            <person name="Parks D.H."/>
            <person name="Jiang X."/>
            <person name="Yin X."/>
            <person name="Woodcroft B.J."/>
            <person name="Tyson G.W."/>
            <person name="Hugenholtz P."/>
            <person name="Polz M.F."/>
            <person name="Zhang T."/>
        </authorList>
    </citation>
    <scope>NUCLEOTIDE SEQUENCE</scope>
    <source>
        <strain evidence="1">HKST-UBA01</strain>
    </source>
</reference>
<protein>
    <submittedName>
        <fullName evidence="1">Uncharacterized protein</fullName>
    </submittedName>
</protein>
<evidence type="ECO:0000313" key="2">
    <source>
        <dbReference type="Proteomes" id="UP000697710"/>
    </source>
</evidence>
<proteinExistence type="predicted"/>
<reference evidence="1" key="1">
    <citation type="submission" date="2020-04" db="EMBL/GenBank/DDBJ databases">
        <authorList>
            <person name="Zhang T."/>
        </authorList>
    </citation>
    <scope>NUCLEOTIDE SEQUENCE</scope>
    <source>
        <strain evidence="1">HKST-UBA01</strain>
    </source>
</reference>
<organism evidence="1 2">
    <name type="scientific">Eiseniibacteriota bacterium</name>
    <dbReference type="NCBI Taxonomy" id="2212470"/>
    <lineage>
        <taxon>Bacteria</taxon>
        <taxon>Candidatus Eiseniibacteriota</taxon>
    </lineage>
</organism>
<dbReference type="EMBL" id="JAGQHR010000462">
    <property type="protein sequence ID" value="MCA9728736.1"/>
    <property type="molecule type" value="Genomic_DNA"/>
</dbReference>
<name>A0A956M2N5_UNCEI</name>
<accession>A0A956M2N5</accession>
<evidence type="ECO:0000313" key="1">
    <source>
        <dbReference type="EMBL" id="MCA9728736.1"/>
    </source>
</evidence>
<comment type="caution">
    <text evidence="1">The sequence shown here is derived from an EMBL/GenBank/DDBJ whole genome shotgun (WGS) entry which is preliminary data.</text>
</comment>
<dbReference type="Proteomes" id="UP000697710">
    <property type="component" value="Unassembled WGS sequence"/>
</dbReference>
<dbReference type="AlphaFoldDB" id="A0A956M2N5"/>